<dbReference type="SUPFAM" id="SSF56317">
    <property type="entry name" value="Carbon-nitrogen hydrolase"/>
    <property type="match status" value="1"/>
</dbReference>
<evidence type="ECO:0000256" key="4">
    <source>
        <dbReference type="ARBA" id="ARBA00022679"/>
    </source>
</evidence>
<comment type="similarity">
    <text evidence="2 9">Belongs to the CN hydrolase family. Apolipoprotein N-acyltransferase subfamily.</text>
</comment>
<dbReference type="Pfam" id="PF20154">
    <property type="entry name" value="LNT_N"/>
    <property type="match status" value="1"/>
</dbReference>
<protein>
    <recommendedName>
        <fullName evidence="9">Apolipoprotein N-acyltransferase</fullName>
        <shortName evidence="9">ALP N-acyltransferase</shortName>
        <ecNumber evidence="9">2.3.1.269</ecNumber>
    </recommendedName>
</protein>
<dbReference type="EC" id="2.3.1.269" evidence="9"/>
<dbReference type="GO" id="GO:0005886">
    <property type="term" value="C:plasma membrane"/>
    <property type="evidence" value="ECO:0007669"/>
    <property type="project" value="UniProtKB-SubCell"/>
</dbReference>
<comment type="subcellular location">
    <subcellularLocation>
        <location evidence="1 9">Cell membrane</location>
        <topology evidence="1 9">Multi-pass membrane protein</topology>
    </subcellularLocation>
</comment>
<evidence type="ECO:0000313" key="12">
    <source>
        <dbReference type="EMBL" id="SCM71832.1"/>
    </source>
</evidence>
<dbReference type="Gene3D" id="3.60.110.10">
    <property type="entry name" value="Carbon-nitrogen hydrolase"/>
    <property type="match status" value="1"/>
</dbReference>
<proteinExistence type="inferred from homology"/>
<feature type="transmembrane region" description="Helical" evidence="9">
    <location>
        <begin position="182"/>
        <end position="203"/>
    </location>
</feature>
<feature type="compositionally biased region" description="Basic and acidic residues" evidence="10">
    <location>
        <begin position="220"/>
        <end position="245"/>
    </location>
</feature>
<accession>A0A212L2Q0</accession>
<name>A0A212L2Q0_9BACT</name>
<evidence type="ECO:0000256" key="8">
    <source>
        <dbReference type="ARBA" id="ARBA00023315"/>
    </source>
</evidence>
<keyword evidence="12" id="KW-0449">Lipoprotein</keyword>
<evidence type="ECO:0000256" key="5">
    <source>
        <dbReference type="ARBA" id="ARBA00022692"/>
    </source>
</evidence>
<feature type="transmembrane region" description="Helical" evidence="9">
    <location>
        <begin position="47"/>
        <end position="65"/>
    </location>
</feature>
<evidence type="ECO:0000256" key="10">
    <source>
        <dbReference type="SAM" id="MobiDB-lite"/>
    </source>
</evidence>
<keyword evidence="6 9" id="KW-1133">Transmembrane helix</keyword>
<feature type="domain" description="CN hydrolase" evidence="11">
    <location>
        <begin position="310"/>
        <end position="561"/>
    </location>
</feature>
<dbReference type="InterPro" id="IPR003010">
    <property type="entry name" value="C-N_Hydrolase"/>
</dbReference>
<organism evidence="12">
    <name type="scientific">uncultured Desulfovibrio sp</name>
    <dbReference type="NCBI Taxonomy" id="167968"/>
    <lineage>
        <taxon>Bacteria</taxon>
        <taxon>Pseudomonadati</taxon>
        <taxon>Thermodesulfobacteriota</taxon>
        <taxon>Desulfovibrionia</taxon>
        <taxon>Desulfovibrionales</taxon>
        <taxon>Desulfovibrionaceae</taxon>
        <taxon>Desulfovibrio</taxon>
        <taxon>environmental samples</taxon>
    </lineage>
</organism>
<evidence type="ECO:0000259" key="11">
    <source>
        <dbReference type="PROSITE" id="PS50263"/>
    </source>
</evidence>
<dbReference type="PANTHER" id="PTHR38686:SF1">
    <property type="entry name" value="APOLIPOPROTEIN N-ACYLTRANSFERASE"/>
    <property type="match status" value="1"/>
</dbReference>
<comment type="pathway">
    <text evidence="9">Protein modification; lipoprotein biosynthesis (N-acyl transfer).</text>
</comment>
<evidence type="ECO:0000256" key="2">
    <source>
        <dbReference type="ARBA" id="ARBA00010065"/>
    </source>
</evidence>
<feature type="transmembrane region" description="Helical" evidence="9">
    <location>
        <begin position="25"/>
        <end position="41"/>
    </location>
</feature>
<dbReference type="NCBIfam" id="TIGR00546">
    <property type="entry name" value="lnt"/>
    <property type="match status" value="1"/>
</dbReference>
<dbReference type="GO" id="GO:0016410">
    <property type="term" value="F:N-acyltransferase activity"/>
    <property type="evidence" value="ECO:0007669"/>
    <property type="project" value="UniProtKB-UniRule"/>
</dbReference>
<dbReference type="GO" id="GO:0042158">
    <property type="term" value="P:lipoprotein biosynthetic process"/>
    <property type="evidence" value="ECO:0007669"/>
    <property type="project" value="UniProtKB-UniRule"/>
</dbReference>
<evidence type="ECO:0000256" key="1">
    <source>
        <dbReference type="ARBA" id="ARBA00004651"/>
    </source>
</evidence>
<feature type="region of interest" description="Disordered" evidence="10">
    <location>
        <begin position="210"/>
        <end position="262"/>
    </location>
</feature>
<keyword evidence="5 9" id="KW-0812">Transmembrane</keyword>
<feature type="transmembrane region" description="Helical" evidence="9">
    <location>
        <begin position="103"/>
        <end position="126"/>
    </location>
</feature>
<comment type="function">
    <text evidence="9">Catalyzes the phospholipid dependent N-acylation of the N-terminal cysteine of apolipoprotein, the last step in lipoprotein maturation.</text>
</comment>
<evidence type="ECO:0000256" key="3">
    <source>
        <dbReference type="ARBA" id="ARBA00022475"/>
    </source>
</evidence>
<dbReference type="CDD" id="cd07571">
    <property type="entry name" value="ALP_N-acyl_transferase"/>
    <property type="match status" value="1"/>
</dbReference>
<feature type="transmembrane region" description="Helical" evidence="9">
    <location>
        <begin position="270"/>
        <end position="288"/>
    </location>
</feature>
<keyword evidence="7 9" id="KW-0472">Membrane</keyword>
<dbReference type="InterPro" id="IPR036526">
    <property type="entry name" value="C-N_Hydrolase_sf"/>
</dbReference>
<dbReference type="HAMAP" id="MF_01148">
    <property type="entry name" value="Lnt"/>
    <property type="match status" value="1"/>
</dbReference>
<feature type="transmembrane region" description="Helical" evidence="9">
    <location>
        <begin position="138"/>
        <end position="162"/>
    </location>
</feature>
<keyword evidence="8 9" id="KW-0012">Acyltransferase</keyword>
<feature type="transmembrane region" description="Helical" evidence="9">
    <location>
        <begin position="72"/>
        <end position="91"/>
    </location>
</feature>
<reference evidence="12" key="1">
    <citation type="submission" date="2016-08" db="EMBL/GenBank/DDBJ databases">
        <authorList>
            <person name="Seilhamer J.J."/>
        </authorList>
    </citation>
    <scope>NUCLEOTIDE SEQUENCE</scope>
    <source>
        <strain evidence="12">86-1</strain>
    </source>
</reference>
<dbReference type="AlphaFoldDB" id="A0A212L2Q0"/>
<dbReference type="Pfam" id="PF00795">
    <property type="entry name" value="CN_hydrolase"/>
    <property type="match status" value="1"/>
</dbReference>
<evidence type="ECO:0000256" key="6">
    <source>
        <dbReference type="ARBA" id="ARBA00022989"/>
    </source>
</evidence>
<dbReference type="PANTHER" id="PTHR38686">
    <property type="entry name" value="APOLIPOPROTEIN N-ACYLTRANSFERASE"/>
    <property type="match status" value="1"/>
</dbReference>
<evidence type="ECO:0000256" key="7">
    <source>
        <dbReference type="ARBA" id="ARBA00023136"/>
    </source>
</evidence>
<keyword evidence="3 9" id="KW-1003">Cell membrane</keyword>
<dbReference type="InterPro" id="IPR004563">
    <property type="entry name" value="Apolipo_AcylTrfase"/>
</dbReference>
<dbReference type="PROSITE" id="PS50263">
    <property type="entry name" value="CN_HYDROLASE"/>
    <property type="match status" value="1"/>
</dbReference>
<dbReference type="UniPathway" id="UPA00666"/>
<dbReference type="EMBL" id="FMJC01000002">
    <property type="protein sequence ID" value="SCM71832.1"/>
    <property type="molecule type" value="Genomic_DNA"/>
</dbReference>
<gene>
    <name evidence="9 12" type="primary">lnt</name>
    <name evidence="12" type="ORF">KL86DES1_20228</name>
</gene>
<sequence>MSHTQSMSPAQMSPALAATFRPDRSALLTGIAGAAGIWLGFPNDLAGLPPLILLWPAALAWLGLYAPTSAAALRRGWLCSMAGGMAALYWLTMPVHNVGGLPWLLAIPCALFIVACISSAGGLFSVAARLLRHRPPILWAVLLGLLWYILEAVYALALGFPWLELSGALAAWPLLVQGADTVGAYGLSGLWVMAALLCALALLPHPAVSPNVQPSPSASPRKDDAKDGGKGDGKNGEKNGAEQRAEASVAAPGTPCSSDAGPAKKSWRPASLVCGLAMTCLLLGYGALRLHQQPLVTDPVGPQSVQALFVEGNVDQNQKWLPAFQRQTVDLYLRLTYDALAQRPGEHPLIIWPETALPFFFETNQLHSPRVRQLPSVTGSPLLVGAPGLARRADKKEPDVFNRAFLLTPPDGAVAGYYDKEHLVPFGEYLPEWLNWSFLEALLQGVGVYQAGTTIAPLRYDNLAMGMLICYEGIFPWLAQARVADGANILVDISNDGWFGATPAPRQHLYLTALRAIEQNRWILRGTNTGISVVVDARGRLTMRGAQFREQALWGRAALESAPSLYHRLWPWPLPTAAALLLVLLLPGRGGRSRRSSDA</sequence>
<keyword evidence="4 9" id="KW-0808">Transferase</keyword>
<comment type="catalytic activity">
    <reaction evidence="9">
        <text>N-terminal S-1,2-diacyl-sn-glyceryl-L-cysteinyl-[lipoprotein] + a glycerophospholipid = N-acyl-S-1,2-diacyl-sn-glyceryl-L-cysteinyl-[lipoprotein] + a 2-acyl-sn-glycero-3-phospholipid + H(+)</text>
        <dbReference type="Rhea" id="RHEA:48228"/>
        <dbReference type="Rhea" id="RHEA-COMP:14681"/>
        <dbReference type="Rhea" id="RHEA-COMP:14684"/>
        <dbReference type="ChEBI" id="CHEBI:15378"/>
        <dbReference type="ChEBI" id="CHEBI:136912"/>
        <dbReference type="ChEBI" id="CHEBI:140656"/>
        <dbReference type="ChEBI" id="CHEBI:140657"/>
        <dbReference type="ChEBI" id="CHEBI:140660"/>
        <dbReference type="EC" id="2.3.1.269"/>
    </reaction>
</comment>
<evidence type="ECO:0000256" key="9">
    <source>
        <dbReference type="HAMAP-Rule" id="MF_01148"/>
    </source>
</evidence>
<dbReference type="RefSeq" id="WP_232088256.1">
    <property type="nucleotide sequence ID" value="NZ_LT608333.1"/>
</dbReference>
<dbReference type="InterPro" id="IPR045378">
    <property type="entry name" value="LNT_N"/>
</dbReference>